<feature type="domain" description="Glycosyl transferase family 28 C-terminal" evidence="2">
    <location>
        <begin position="222"/>
        <end position="273"/>
    </location>
</feature>
<dbReference type="Gene3D" id="3.40.50.2000">
    <property type="entry name" value="Glycogen Phosphorylase B"/>
    <property type="match status" value="1"/>
</dbReference>
<keyword evidence="4" id="KW-1185">Reference proteome</keyword>
<gene>
    <name evidence="3" type="ORF">D174_03980</name>
</gene>
<dbReference type="GO" id="GO:0016758">
    <property type="term" value="F:hexosyltransferase activity"/>
    <property type="evidence" value="ECO:0007669"/>
    <property type="project" value="InterPro"/>
</dbReference>
<evidence type="ECO:0000259" key="2">
    <source>
        <dbReference type="Pfam" id="PF04101"/>
    </source>
</evidence>
<proteinExistence type="predicted"/>
<dbReference type="Proteomes" id="UP000018763">
    <property type="component" value="Chromosome"/>
</dbReference>
<evidence type="ECO:0000313" key="4">
    <source>
        <dbReference type="Proteomes" id="UP000018763"/>
    </source>
</evidence>
<organism evidence="3 4">
    <name type="scientific">Mycolicibacterium neoaurum VKM Ac-1815D</name>
    <dbReference type="NCBI Taxonomy" id="700508"/>
    <lineage>
        <taxon>Bacteria</taxon>
        <taxon>Bacillati</taxon>
        <taxon>Actinomycetota</taxon>
        <taxon>Actinomycetes</taxon>
        <taxon>Mycobacteriales</taxon>
        <taxon>Mycobacteriaceae</taxon>
        <taxon>Mycolicibacterium</taxon>
    </lineage>
</organism>
<accession>V5X5R7</accession>
<dbReference type="EMBL" id="CP006936">
    <property type="protein sequence ID" value="AHC23805.1"/>
    <property type="molecule type" value="Genomic_DNA"/>
</dbReference>
<evidence type="ECO:0000313" key="3">
    <source>
        <dbReference type="EMBL" id="AHC23805.1"/>
    </source>
</evidence>
<name>V5X5R7_MYCNE</name>
<reference evidence="3 4" key="1">
    <citation type="journal article" date="2014" name="Genome Announc.">
        <title>Complete Genome Sequence of Sterol-Transforming Mycobacterium neoaurum Strain VKM Ac-1815D.</title>
        <authorList>
            <person name="Shtratnikova V.Y."/>
            <person name="Bragin E.Y."/>
            <person name="Dovbnya D.V."/>
            <person name="Pekov Y.A."/>
            <person name="Schelkunov M.I."/>
            <person name="Strizhov N."/>
            <person name="Ivashina T.V."/>
            <person name="Ashapkin V.V."/>
            <person name="Donova M.V."/>
        </authorList>
    </citation>
    <scope>NUCLEOTIDE SEQUENCE [LARGE SCALE GENOMIC DNA]</scope>
    <source>
        <strain evidence="3 4">VKM Ac-1815D</strain>
    </source>
</reference>
<protein>
    <recommendedName>
        <fullName evidence="2">Glycosyl transferase family 28 C-terminal domain-containing protein</fullName>
    </recommendedName>
</protein>
<dbReference type="PANTHER" id="PTHR21015">
    <property type="entry name" value="UDP-N-ACETYLGLUCOSAMINE--N-ACETYLMURAMYL-(PENTAPEPTIDE) PYROPHOSPHORYL-UNDECAPRENOL N-ACETYLGLUCOSAMINE TRANSFERASE 1"/>
    <property type="match status" value="1"/>
</dbReference>
<dbReference type="PANTHER" id="PTHR21015:SF22">
    <property type="entry name" value="GLYCOSYLTRANSFERASE"/>
    <property type="match status" value="1"/>
</dbReference>
<dbReference type="KEGG" id="mne:D174_03980"/>
<evidence type="ECO:0000256" key="1">
    <source>
        <dbReference type="ARBA" id="ARBA00022679"/>
    </source>
</evidence>
<dbReference type="Pfam" id="PF04101">
    <property type="entry name" value="Glyco_tran_28_C"/>
    <property type="match status" value="1"/>
</dbReference>
<sequence>MIGYYVHHHGYGHLARAMSITERMTRPVTVLTSRDVPQDNPFTEVIVLPRDDGADTVHESTAHGALHWAPHFDTGYTARMNAIADWVRDARPEAVVVDVSVEVATFARLLGIPVVVIALPGNRTDAPHTLVHTLADRIIAAWPRELRIPEWLRPHDDKTVYVGGISRFDGRRVPARVSTGNIVVLSGAGGSDSAQTTGDGSAEWTWLGGQHGDWVSDPWPHLAGADVIITHAGQNSIADTAAAGRPAIVIPQRRPFDEQHTTATVLDRHGLAAIAFEWPAPEGWGELTRRAYGIGGEQWQRWRVHGAAGRAAAAIEETARACRGVVSA</sequence>
<dbReference type="SUPFAM" id="SSF53756">
    <property type="entry name" value="UDP-Glycosyltransferase/glycogen phosphorylase"/>
    <property type="match status" value="1"/>
</dbReference>
<dbReference type="eggNOG" id="COG4671">
    <property type="taxonomic scope" value="Bacteria"/>
</dbReference>
<keyword evidence="1" id="KW-0808">Transferase</keyword>
<dbReference type="AlphaFoldDB" id="V5X5R7"/>
<dbReference type="InterPro" id="IPR007235">
    <property type="entry name" value="Glyco_trans_28_C"/>
</dbReference>